<feature type="region of interest" description="Disordered" evidence="1">
    <location>
        <begin position="169"/>
        <end position="189"/>
    </location>
</feature>
<gene>
    <name evidence="2" type="ORF">DCAF_LOCUS9722</name>
</gene>
<dbReference type="EMBL" id="CAWUPB010000936">
    <property type="protein sequence ID" value="CAK7333989.1"/>
    <property type="molecule type" value="Genomic_DNA"/>
</dbReference>
<evidence type="ECO:0000313" key="3">
    <source>
        <dbReference type="Proteomes" id="UP001314170"/>
    </source>
</evidence>
<proteinExistence type="predicted"/>
<sequence length="225" mass="25397">MLDVVNSVKFCFSHVRHASVMSLAFSYFSCSYIGISERVRGGLENIRVVGGHWVGECGDHSNTADFVISLSSIKSPLTIPHFHSFHYFSLLLRYEISGFLSFGIGAVPILEIAYDQNQNGATNGKNRSEILKLPGLEKQIDDMRTELNGSIVALFQKLDDTMRLRGKEVGVEGSTRENQALPSLQSRRRNPLNPKLRSYWRKWWRENDNLEKLDLATFGGEDPDS</sequence>
<name>A0AAV1RGM8_9ROSI</name>
<comment type="caution">
    <text evidence="2">The sequence shown here is derived from an EMBL/GenBank/DDBJ whole genome shotgun (WGS) entry which is preliminary data.</text>
</comment>
<evidence type="ECO:0000313" key="2">
    <source>
        <dbReference type="EMBL" id="CAK7333989.1"/>
    </source>
</evidence>
<protein>
    <submittedName>
        <fullName evidence="2">Uncharacterized protein</fullName>
    </submittedName>
</protein>
<evidence type="ECO:0000256" key="1">
    <source>
        <dbReference type="SAM" id="MobiDB-lite"/>
    </source>
</evidence>
<organism evidence="2 3">
    <name type="scientific">Dovyalis caffra</name>
    <dbReference type="NCBI Taxonomy" id="77055"/>
    <lineage>
        <taxon>Eukaryota</taxon>
        <taxon>Viridiplantae</taxon>
        <taxon>Streptophyta</taxon>
        <taxon>Embryophyta</taxon>
        <taxon>Tracheophyta</taxon>
        <taxon>Spermatophyta</taxon>
        <taxon>Magnoliopsida</taxon>
        <taxon>eudicotyledons</taxon>
        <taxon>Gunneridae</taxon>
        <taxon>Pentapetalae</taxon>
        <taxon>rosids</taxon>
        <taxon>fabids</taxon>
        <taxon>Malpighiales</taxon>
        <taxon>Salicaceae</taxon>
        <taxon>Flacourtieae</taxon>
        <taxon>Dovyalis</taxon>
    </lineage>
</organism>
<accession>A0AAV1RGM8</accession>
<dbReference type="Proteomes" id="UP001314170">
    <property type="component" value="Unassembled WGS sequence"/>
</dbReference>
<feature type="compositionally biased region" description="Polar residues" evidence="1">
    <location>
        <begin position="176"/>
        <end position="185"/>
    </location>
</feature>
<keyword evidence="3" id="KW-1185">Reference proteome</keyword>
<reference evidence="2 3" key="1">
    <citation type="submission" date="2024-01" db="EMBL/GenBank/DDBJ databases">
        <authorList>
            <person name="Waweru B."/>
        </authorList>
    </citation>
    <scope>NUCLEOTIDE SEQUENCE [LARGE SCALE GENOMIC DNA]</scope>
</reference>
<dbReference type="AlphaFoldDB" id="A0AAV1RGM8"/>